<dbReference type="EMBL" id="KN880455">
    <property type="protein sequence ID" value="KIY71388.1"/>
    <property type="molecule type" value="Genomic_DNA"/>
</dbReference>
<dbReference type="Pfam" id="PF00646">
    <property type="entry name" value="F-box"/>
    <property type="match status" value="1"/>
</dbReference>
<feature type="compositionally biased region" description="Basic residues" evidence="1">
    <location>
        <begin position="1"/>
        <end position="10"/>
    </location>
</feature>
<protein>
    <recommendedName>
        <fullName evidence="2">F-box domain-containing protein</fullName>
    </recommendedName>
</protein>
<dbReference type="InterPro" id="IPR001810">
    <property type="entry name" value="F-box_dom"/>
</dbReference>
<evidence type="ECO:0000313" key="3">
    <source>
        <dbReference type="EMBL" id="KIY71388.1"/>
    </source>
</evidence>
<name>A0A0D7BLF7_9AGAR</name>
<dbReference type="InterPro" id="IPR036047">
    <property type="entry name" value="F-box-like_dom_sf"/>
</dbReference>
<sequence>MPPRRKKSAKPSKNTALLPDADTKYTSGKRKRGDNNDLVLCQQKDSAKKPRLEEEISFRLLEIPTDILYEICSHLPPLGLLHLSRTCKTIRAILMSEASRYAWRSSFESILLDGIREVRNDICEPRLATLLFENRCDGCQKPRRGAAMPEFMLRVNMCQSCLESSPEFLDPDDLDAAMQKVVPNHANGYRYRLAMIGRVTPYGSAVKEAYDSRVYDRASFLEMVEETKDLDVDEFETWHIAEKENFRLFQDECKQLWDFKAYMDEEAKEQKNLSKGVIVTQRLKDIAARFMDAGYVTVSLDGCDNQCFWDRLISPDRPSHTVLECWRLVSRPIPLTDKEWNKGVILKYLIHCGCIIRGNKLRDTPEKKEHTEQVAKKAQVVKRRPKA</sequence>
<accession>A0A0D7BLF7</accession>
<evidence type="ECO:0000259" key="2">
    <source>
        <dbReference type="PROSITE" id="PS50181"/>
    </source>
</evidence>
<evidence type="ECO:0000313" key="4">
    <source>
        <dbReference type="Proteomes" id="UP000054007"/>
    </source>
</evidence>
<evidence type="ECO:0000256" key="1">
    <source>
        <dbReference type="SAM" id="MobiDB-lite"/>
    </source>
</evidence>
<feature type="region of interest" description="Disordered" evidence="1">
    <location>
        <begin position="365"/>
        <end position="387"/>
    </location>
</feature>
<gene>
    <name evidence="3" type="ORF">CYLTODRAFT_487303</name>
</gene>
<proteinExistence type="predicted"/>
<dbReference type="SMART" id="SM00256">
    <property type="entry name" value="FBOX"/>
    <property type="match status" value="1"/>
</dbReference>
<dbReference type="Proteomes" id="UP000054007">
    <property type="component" value="Unassembled WGS sequence"/>
</dbReference>
<reference evidence="3 4" key="1">
    <citation type="journal article" date="2015" name="Fungal Genet. Biol.">
        <title>Evolution of novel wood decay mechanisms in Agaricales revealed by the genome sequences of Fistulina hepatica and Cylindrobasidium torrendii.</title>
        <authorList>
            <person name="Floudas D."/>
            <person name="Held B.W."/>
            <person name="Riley R."/>
            <person name="Nagy L.G."/>
            <person name="Koehler G."/>
            <person name="Ransdell A.S."/>
            <person name="Younus H."/>
            <person name="Chow J."/>
            <person name="Chiniquy J."/>
            <person name="Lipzen A."/>
            <person name="Tritt A."/>
            <person name="Sun H."/>
            <person name="Haridas S."/>
            <person name="LaButti K."/>
            <person name="Ohm R.A."/>
            <person name="Kues U."/>
            <person name="Blanchette R.A."/>
            <person name="Grigoriev I.V."/>
            <person name="Minto R.E."/>
            <person name="Hibbett D.S."/>
        </authorList>
    </citation>
    <scope>NUCLEOTIDE SEQUENCE [LARGE SCALE GENOMIC DNA]</scope>
    <source>
        <strain evidence="3 4">FP15055 ss-10</strain>
    </source>
</reference>
<feature type="domain" description="F-box" evidence="2">
    <location>
        <begin position="57"/>
        <end position="106"/>
    </location>
</feature>
<feature type="compositionally biased region" description="Basic and acidic residues" evidence="1">
    <location>
        <begin position="365"/>
        <end position="375"/>
    </location>
</feature>
<keyword evidence="4" id="KW-1185">Reference proteome</keyword>
<dbReference type="PROSITE" id="PS50181">
    <property type="entry name" value="FBOX"/>
    <property type="match status" value="1"/>
</dbReference>
<feature type="region of interest" description="Disordered" evidence="1">
    <location>
        <begin position="1"/>
        <end position="36"/>
    </location>
</feature>
<organism evidence="3 4">
    <name type="scientific">Cylindrobasidium torrendii FP15055 ss-10</name>
    <dbReference type="NCBI Taxonomy" id="1314674"/>
    <lineage>
        <taxon>Eukaryota</taxon>
        <taxon>Fungi</taxon>
        <taxon>Dikarya</taxon>
        <taxon>Basidiomycota</taxon>
        <taxon>Agaricomycotina</taxon>
        <taxon>Agaricomycetes</taxon>
        <taxon>Agaricomycetidae</taxon>
        <taxon>Agaricales</taxon>
        <taxon>Marasmiineae</taxon>
        <taxon>Physalacriaceae</taxon>
        <taxon>Cylindrobasidium</taxon>
    </lineage>
</organism>
<dbReference type="AlphaFoldDB" id="A0A0D7BLF7"/>
<dbReference type="SUPFAM" id="SSF81383">
    <property type="entry name" value="F-box domain"/>
    <property type="match status" value="1"/>
</dbReference>
<dbReference type="OrthoDB" id="2322499at2759"/>